<dbReference type="HOGENOM" id="CLU_005688_3_2_1"/>
<evidence type="ECO:0000256" key="10">
    <source>
        <dbReference type="ARBA" id="ARBA00022833"/>
    </source>
</evidence>
<dbReference type="FunFam" id="3.40.630.10:FF:000089">
    <property type="entry name" value="N-acetylated alpha-linked acidic dipeptidase like 1"/>
    <property type="match status" value="1"/>
</dbReference>
<feature type="domain" description="Transferrin receptor-like dimerisation" evidence="21">
    <location>
        <begin position="651"/>
        <end position="770"/>
    </location>
</feature>
<evidence type="ECO:0000256" key="18">
    <source>
        <dbReference type="ARBA" id="ARBA00066561"/>
    </source>
</evidence>
<dbReference type="InterPro" id="IPR007484">
    <property type="entry name" value="Peptidase_M28"/>
</dbReference>
<dbReference type="SUPFAM" id="SSF52025">
    <property type="entry name" value="PA domain"/>
    <property type="match status" value="1"/>
</dbReference>
<evidence type="ECO:0000256" key="12">
    <source>
        <dbReference type="ARBA" id="ARBA00022989"/>
    </source>
</evidence>
<dbReference type="AlphaFoldDB" id="V4B659"/>
<evidence type="ECO:0000259" key="22">
    <source>
        <dbReference type="Pfam" id="PF04389"/>
    </source>
</evidence>
<evidence type="ECO:0000256" key="6">
    <source>
        <dbReference type="ARBA" id="ARBA00022670"/>
    </source>
</evidence>
<dbReference type="InterPro" id="IPR003137">
    <property type="entry name" value="PA_domain"/>
</dbReference>
<keyword evidence="10" id="KW-0862">Zinc</keyword>
<evidence type="ECO:0000313" key="23">
    <source>
        <dbReference type="EMBL" id="ESP03021.1"/>
    </source>
</evidence>
<dbReference type="GO" id="GO:0004181">
    <property type="term" value="F:metallocarboxypeptidase activity"/>
    <property type="evidence" value="ECO:0007669"/>
    <property type="project" value="UniProtKB-EC"/>
</dbReference>
<evidence type="ECO:0000256" key="4">
    <source>
        <dbReference type="ARBA" id="ARBA00011738"/>
    </source>
</evidence>
<dbReference type="Pfam" id="PF02225">
    <property type="entry name" value="PA"/>
    <property type="match status" value="1"/>
</dbReference>
<dbReference type="EMBL" id="KB200129">
    <property type="protein sequence ID" value="ESP03021.1"/>
    <property type="molecule type" value="Genomic_DNA"/>
</dbReference>
<evidence type="ECO:0000256" key="16">
    <source>
        <dbReference type="ARBA" id="ARBA00023180"/>
    </source>
</evidence>
<organism evidence="23 24">
    <name type="scientific">Lottia gigantea</name>
    <name type="common">Giant owl limpet</name>
    <dbReference type="NCBI Taxonomy" id="225164"/>
    <lineage>
        <taxon>Eukaryota</taxon>
        <taxon>Metazoa</taxon>
        <taxon>Spiralia</taxon>
        <taxon>Lophotrochozoa</taxon>
        <taxon>Mollusca</taxon>
        <taxon>Gastropoda</taxon>
        <taxon>Patellogastropoda</taxon>
        <taxon>Lottioidea</taxon>
        <taxon>Lottiidae</taxon>
        <taxon>Lottia</taxon>
    </lineage>
</organism>
<dbReference type="InterPro" id="IPR039373">
    <property type="entry name" value="Peptidase_M28B"/>
</dbReference>
<gene>
    <name evidence="23" type="ORF">LOTGIDRAFT_185795</name>
</gene>
<dbReference type="RefSeq" id="XP_009046491.1">
    <property type="nucleotide sequence ID" value="XM_009048243.1"/>
</dbReference>
<keyword evidence="9" id="KW-0378">Hydrolase</keyword>
<keyword evidence="15 19" id="KW-0472">Membrane</keyword>
<evidence type="ECO:0000256" key="15">
    <source>
        <dbReference type="ARBA" id="ARBA00023136"/>
    </source>
</evidence>
<reference evidence="23 24" key="1">
    <citation type="journal article" date="2013" name="Nature">
        <title>Insights into bilaterian evolution from three spiralian genomes.</title>
        <authorList>
            <person name="Simakov O."/>
            <person name="Marletaz F."/>
            <person name="Cho S.J."/>
            <person name="Edsinger-Gonzales E."/>
            <person name="Havlak P."/>
            <person name="Hellsten U."/>
            <person name="Kuo D.H."/>
            <person name="Larsson T."/>
            <person name="Lv J."/>
            <person name="Arendt D."/>
            <person name="Savage R."/>
            <person name="Osoegawa K."/>
            <person name="de Jong P."/>
            <person name="Grimwood J."/>
            <person name="Chapman J.A."/>
            <person name="Shapiro H."/>
            <person name="Aerts A."/>
            <person name="Otillar R.P."/>
            <person name="Terry A.Y."/>
            <person name="Boore J.L."/>
            <person name="Grigoriev I.V."/>
            <person name="Lindberg D.R."/>
            <person name="Seaver E.C."/>
            <person name="Weisblat D.A."/>
            <person name="Putnam N.H."/>
            <person name="Rokhsar D.S."/>
        </authorList>
    </citation>
    <scope>NUCLEOTIDE SEQUENCE [LARGE SCALE GENOMIC DNA]</scope>
</reference>
<comment type="subunit">
    <text evidence="4">Homodimer.</text>
</comment>
<evidence type="ECO:0000256" key="14">
    <source>
        <dbReference type="ARBA" id="ARBA00023049"/>
    </source>
</evidence>
<name>V4B659_LOTGI</name>
<keyword evidence="14" id="KW-0482">Metalloprotease</keyword>
<dbReference type="KEGG" id="lgi:LOTGIDRAFT_185795"/>
<evidence type="ECO:0000256" key="1">
    <source>
        <dbReference type="ARBA" id="ARBA00001947"/>
    </source>
</evidence>
<keyword evidence="7 19" id="KW-0812">Transmembrane</keyword>
<dbReference type="InterPro" id="IPR007365">
    <property type="entry name" value="TFR-like_dimer_dom"/>
</dbReference>
<keyword evidence="24" id="KW-1185">Reference proteome</keyword>
<keyword evidence="13" id="KW-0224">Dipeptidase</keyword>
<feature type="transmembrane region" description="Helical" evidence="19">
    <location>
        <begin position="21"/>
        <end position="45"/>
    </location>
</feature>
<dbReference type="SUPFAM" id="SSF47672">
    <property type="entry name" value="Transferrin receptor-like dimerisation domain"/>
    <property type="match status" value="1"/>
</dbReference>
<sequence>MPRFESMDGFEHSIQKPSTRKIWIIAIILAIVAFVIGILLGRYAICSTSSESSSVTEAPQKDGVFLPGVPDSLIQDAELSIRDTLLKSIDNKNIEKYLSRLTEKPHIAGSVEDEDLAEYIRQFWLDVGFDEVQMAPYDILLSYPDMDNPNFIEVLDGSEQIIYRTPIEEDVLTPGKNNTEGIPPFNAYSPKGIVEGNLVYVNYGRVEDYIELQKAGINVTGCVAISRYGRIFRGSKVDIAQKHGAIGLILFSDPSDYAVDGQNVYPDDWWLPGSGAQRGTIFTGGGDPLTPGYPATEYAYRYGESEVKPPLPKIPAHPIGYTVARELLINMTGDEVPDKWRGGINITYRYGPGFIDNNWKIRMNISTTNVRKNSTNVIGFIKGKIEPDRYILFGNHRDAWVYGAIDPSSGTAVMMETSRALAALVKSGKWRPRRSIVFCSWAAEEYGLIGSTEWVEEYIKNLKERAVAYLNIDISVEGTDTLRSKTTPLLYRAVYEATKMVENPNPEEVTAGRKSVYDTWLYNRPWTINNQSHNLPQMESMGSGSDYAPILQRAGVTSVDFRYTYDKKAYNISGYPLYHSQYETFYAVKNIIDPDFEYHGAVAKVGVELARSLADSLIIPFNVSDYAWSLENLRVAFDKENGDKMRAKIENYDDLEKVIQHFDRAADEFGERMKNVDKNNPILTRLINDQLVLLEKAFLDPAGLPMRPLKKHMVIAESAYDSYASSSFPGLVDLLFEIEKATDPDKRWEQIKQHFAVILHTILSAASTLRDVTAFHT</sequence>
<dbReference type="InterPro" id="IPR046450">
    <property type="entry name" value="PA_dom_sf"/>
</dbReference>
<dbReference type="CDD" id="cd02121">
    <property type="entry name" value="PA_GCPII_like"/>
    <property type="match status" value="1"/>
</dbReference>
<dbReference type="FunFam" id="3.50.30.30:FF:000002">
    <property type="entry name" value="N-acetylated-alpha-linked acidic dipeptidase 2"/>
    <property type="match status" value="1"/>
</dbReference>
<evidence type="ECO:0000256" key="17">
    <source>
        <dbReference type="ARBA" id="ARBA00052003"/>
    </source>
</evidence>
<dbReference type="Gene3D" id="3.40.630.10">
    <property type="entry name" value="Zn peptidases"/>
    <property type="match status" value="1"/>
</dbReference>
<keyword evidence="6" id="KW-0645">Protease</keyword>
<dbReference type="Pfam" id="PF04253">
    <property type="entry name" value="TFR_dimer"/>
    <property type="match status" value="1"/>
</dbReference>
<keyword evidence="8" id="KW-0479">Metal-binding</keyword>
<evidence type="ECO:0000256" key="2">
    <source>
        <dbReference type="ARBA" id="ARBA00004401"/>
    </source>
</evidence>
<dbReference type="EC" id="3.4.17.21" evidence="18"/>
<evidence type="ECO:0000256" key="7">
    <source>
        <dbReference type="ARBA" id="ARBA00022692"/>
    </source>
</evidence>
<comment type="cofactor">
    <cofactor evidence="1">
        <name>Zn(2+)</name>
        <dbReference type="ChEBI" id="CHEBI:29105"/>
    </cofactor>
</comment>
<dbReference type="FunFam" id="1.20.930.40:FF:000001">
    <property type="entry name" value="N-acetylated-alpha-linked acidic dipeptidase 2"/>
    <property type="match status" value="1"/>
</dbReference>
<evidence type="ECO:0000313" key="24">
    <source>
        <dbReference type="Proteomes" id="UP000030746"/>
    </source>
</evidence>
<dbReference type="STRING" id="225164.V4B659"/>
<keyword evidence="5" id="KW-1003">Cell membrane</keyword>
<dbReference type="OMA" id="TEWMEEY"/>
<protein>
    <recommendedName>
        <fullName evidence="18">glutamate carboxypeptidase II</fullName>
        <ecNumber evidence="18">3.4.17.21</ecNumber>
    </recommendedName>
</protein>
<evidence type="ECO:0000256" key="9">
    <source>
        <dbReference type="ARBA" id="ARBA00022801"/>
    </source>
</evidence>
<comment type="similarity">
    <text evidence="3">Belongs to the peptidase M28 family. M28B subfamily.</text>
</comment>
<dbReference type="Gene3D" id="1.20.930.40">
    <property type="entry name" value="Transferrin receptor-like, dimerisation domain"/>
    <property type="match status" value="1"/>
</dbReference>
<keyword evidence="12 19" id="KW-1133">Transmembrane helix</keyword>
<dbReference type="Pfam" id="PF04389">
    <property type="entry name" value="Peptidase_M28"/>
    <property type="match status" value="1"/>
</dbReference>
<dbReference type="CDD" id="cd08022">
    <property type="entry name" value="M28_PSMA_like"/>
    <property type="match status" value="1"/>
</dbReference>
<keyword evidence="16" id="KW-0325">Glycoprotein</keyword>
<feature type="domain" description="Peptidase M28" evidence="22">
    <location>
        <begin position="376"/>
        <end position="583"/>
    </location>
</feature>
<evidence type="ECO:0000259" key="20">
    <source>
        <dbReference type="Pfam" id="PF02225"/>
    </source>
</evidence>
<dbReference type="GO" id="GO:0046872">
    <property type="term" value="F:metal ion binding"/>
    <property type="evidence" value="ECO:0007669"/>
    <property type="project" value="UniProtKB-KW"/>
</dbReference>
<dbReference type="PANTHER" id="PTHR10404">
    <property type="entry name" value="N-ACETYLATED-ALPHA-LINKED ACIDIC DIPEPTIDASE"/>
    <property type="match status" value="1"/>
</dbReference>
<dbReference type="GO" id="GO:0006508">
    <property type="term" value="P:proteolysis"/>
    <property type="evidence" value="ECO:0007669"/>
    <property type="project" value="UniProtKB-KW"/>
</dbReference>
<evidence type="ECO:0000256" key="13">
    <source>
        <dbReference type="ARBA" id="ARBA00022997"/>
    </source>
</evidence>
<evidence type="ECO:0000256" key="8">
    <source>
        <dbReference type="ARBA" id="ARBA00022723"/>
    </source>
</evidence>
<comment type="subcellular location">
    <subcellularLocation>
        <location evidence="2">Cell membrane</location>
        <topology evidence="2">Single-pass type II membrane protein</topology>
    </subcellularLocation>
</comment>
<dbReference type="Proteomes" id="UP000030746">
    <property type="component" value="Unassembled WGS sequence"/>
</dbReference>
<dbReference type="CTD" id="20244670"/>
<dbReference type="GO" id="GO:0016805">
    <property type="term" value="F:dipeptidase activity"/>
    <property type="evidence" value="ECO:0007669"/>
    <property type="project" value="UniProtKB-KW"/>
</dbReference>
<dbReference type="Gene3D" id="3.50.30.30">
    <property type="match status" value="1"/>
</dbReference>
<evidence type="ECO:0000256" key="19">
    <source>
        <dbReference type="SAM" id="Phobius"/>
    </source>
</evidence>
<comment type="catalytic activity">
    <reaction evidence="17">
        <text>Release of an unsubstituted, C-terminal glutamyl residue, typically from Ac-Asp-Glu or folylpoly-gamma-glutamates.</text>
        <dbReference type="EC" id="3.4.17.21"/>
    </reaction>
</comment>
<dbReference type="SUPFAM" id="SSF53187">
    <property type="entry name" value="Zn-dependent exopeptidases"/>
    <property type="match status" value="1"/>
</dbReference>
<dbReference type="GeneID" id="20244670"/>
<proteinExistence type="inferred from homology"/>
<dbReference type="InterPro" id="IPR036757">
    <property type="entry name" value="TFR-like_dimer_dom_sf"/>
</dbReference>
<keyword evidence="11" id="KW-0735">Signal-anchor</keyword>
<evidence type="ECO:0000259" key="21">
    <source>
        <dbReference type="Pfam" id="PF04253"/>
    </source>
</evidence>
<evidence type="ECO:0000256" key="3">
    <source>
        <dbReference type="ARBA" id="ARBA00005634"/>
    </source>
</evidence>
<dbReference type="OrthoDB" id="5841748at2759"/>
<evidence type="ECO:0000256" key="5">
    <source>
        <dbReference type="ARBA" id="ARBA00022475"/>
    </source>
</evidence>
<feature type="domain" description="PA" evidence="20">
    <location>
        <begin position="194"/>
        <end position="279"/>
    </location>
</feature>
<accession>V4B659</accession>
<evidence type="ECO:0000256" key="11">
    <source>
        <dbReference type="ARBA" id="ARBA00022968"/>
    </source>
</evidence>
<dbReference type="GO" id="GO:0005886">
    <property type="term" value="C:plasma membrane"/>
    <property type="evidence" value="ECO:0007669"/>
    <property type="project" value="UniProtKB-SubCell"/>
</dbReference>
<dbReference type="PANTHER" id="PTHR10404:SF77">
    <property type="entry name" value="GLUTAMATE CARBOXYPEPTIDASE 2 HOMOLOG"/>
    <property type="match status" value="1"/>
</dbReference>